<dbReference type="EMBL" id="JABFCT010000007">
    <property type="protein sequence ID" value="KAF5874164.1"/>
    <property type="molecule type" value="Genomic_DNA"/>
</dbReference>
<dbReference type="RefSeq" id="XP_037193110.1">
    <property type="nucleotide sequence ID" value="XM_037334576.1"/>
</dbReference>
<comment type="caution">
    <text evidence="1">The sequence shown here is derived from an EMBL/GenBank/DDBJ whole genome shotgun (WGS) entry which is preliminary data.</text>
</comment>
<dbReference type="AlphaFoldDB" id="A0A8H6AUZ9"/>
<keyword evidence="2" id="KW-1185">Reference proteome</keyword>
<name>A0A8H6AUZ9_9HELO</name>
<dbReference type="Proteomes" id="UP000531561">
    <property type="component" value="Unassembled WGS sequence"/>
</dbReference>
<evidence type="ECO:0000313" key="2">
    <source>
        <dbReference type="Proteomes" id="UP000531561"/>
    </source>
</evidence>
<gene>
    <name evidence="1" type="ORF">Bfra_004171</name>
</gene>
<sequence>MRTPPIPFPPSEKFFILSLCTLHNIRLNHRTSRNTWPQIIFALEVEAPLHYPGGEHFDADPWPPRIYITSSLRNYVERWMLEGKRDEIARLRAEGGRTLTEIIEEHIESGECVRTNFWGWEMEPGWV</sequence>
<evidence type="ECO:0000313" key="1">
    <source>
        <dbReference type="EMBL" id="KAF5874164.1"/>
    </source>
</evidence>
<dbReference type="OrthoDB" id="3462612at2759"/>
<reference evidence="1 2" key="1">
    <citation type="journal article" date="2020" name="Phytopathology">
        <title>A high-quality genome resource of Botrytis fragariae, a new and rapidly spreading fungal pathogen causing strawberry gray mold in the U.S.A.</title>
        <authorList>
            <person name="Wu Y."/>
            <person name="Saski C.A."/>
            <person name="Schnabel G."/>
            <person name="Xiao S."/>
            <person name="Hu M."/>
        </authorList>
    </citation>
    <scope>NUCLEOTIDE SEQUENCE [LARGE SCALE GENOMIC DNA]</scope>
    <source>
        <strain evidence="1 2">BVB16</strain>
    </source>
</reference>
<protein>
    <submittedName>
        <fullName evidence="1">Uncharacterized protein</fullName>
    </submittedName>
</protein>
<accession>A0A8H6AUZ9</accession>
<dbReference type="GeneID" id="59258268"/>
<proteinExistence type="predicted"/>
<organism evidence="1 2">
    <name type="scientific">Botrytis fragariae</name>
    <dbReference type="NCBI Taxonomy" id="1964551"/>
    <lineage>
        <taxon>Eukaryota</taxon>
        <taxon>Fungi</taxon>
        <taxon>Dikarya</taxon>
        <taxon>Ascomycota</taxon>
        <taxon>Pezizomycotina</taxon>
        <taxon>Leotiomycetes</taxon>
        <taxon>Helotiales</taxon>
        <taxon>Sclerotiniaceae</taxon>
        <taxon>Botrytis</taxon>
    </lineage>
</organism>